<protein>
    <submittedName>
        <fullName evidence="1">Uncharacterized protein</fullName>
    </submittedName>
</protein>
<evidence type="ECO:0000313" key="1">
    <source>
        <dbReference type="EMBL" id="KAJ2968787.1"/>
    </source>
</evidence>
<dbReference type="Proteomes" id="UP001143856">
    <property type="component" value="Unassembled WGS sequence"/>
</dbReference>
<evidence type="ECO:0000313" key="2">
    <source>
        <dbReference type="Proteomes" id="UP001143856"/>
    </source>
</evidence>
<organism evidence="1 2">
    <name type="scientific">Xylaria curta</name>
    <dbReference type="NCBI Taxonomy" id="42375"/>
    <lineage>
        <taxon>Eukaryota</taxon>
        <taxon>Fungi</taxon>
        <taxon>Dikarya</taxon>
        <taxon>Ascomycota</taxon>
        <taxon>Pezizomycotina</taxon>
        <taxon>Sordariomycetes</taxon>
        <taxon>Xylariomycetidae</taxon>
        <taxon>Xylariales</taxon>
        <taxon>Xylariaceae</taxon>
        <taxon>Xylaria</taxon>
    </lineage>
</organism>
<sequence length="205" mass="23382">MAEPLTIIGAVAAVSQVTGEFVKLTTKLRHYLKVISRAPKEAQAFLLETSNFTGLLNFFADLADRPVQGMRKRERRARESRVSGVKEQGEYICAKMEYLVDRFAKLAKQDMTQLESLLERIKYLLDKPDIEDLRLAIQSATIHLNAMSTLLMWEQEPSNGPRRQLIREQLGNLLPMAKKADDQLAEHQRQHGSTYEDLQRPFLGA</sequence>
<accession>A0ACC1MP46</accession>
<gene>
    <name evidence="1" type="ORF">NUW58_g10143</name>
</gene>
<keyword evidence="2" id="KW-1185">Reference proteome</keyword>
<comment type="caution">
    <text evidence="1">The sequence shown here is derived from an EMBL/GenBank/DDBJ whole genome shotgun (WGS) entry which is preliminary data.</text>
</comment>
<proteinExistence type="predicted"/>
<name>A0ACC1MP46_9PEZI</name>
<reference evidence="1" key="1">
    <citation type="submission" date="2022-10" db="EMBL/GenBank/DDBJ databases">
        <title>Genome Sequence of Xylaria curta.</title>
        <authorList>
            <person name="Buettner E."/>
        </authorList>
    </citation>
    <scope>NUCLEOTIDE SEQUENCE</scope>
    <source>
        <strain evidence="1">Babe10</strain>
    </source>
</reference>
<dbReference type="EMBL" id="JAPDGR010004214">
    <property type="protein sequence ID" value="KAJ2968787.1"/>
    <property type="molecule type" value="Genomic_DNA"/>
</dbReference>